<evidence type="ECO:0000313" key="10">
    <source>
        <dbReference type="Proteomes" id="UP001208935"/>
    </source>
</evidence>
<reference evidence="10" key="1">
    <citation type="submission" date="2023-07" db="EMBL/GenBank/DDBJ databases">
        <title>Verminephrobacter genomes.</title>
        <authorList>
            <person name="Lund M.B."/>
        </authorList>
    </citation>
    <scope>NUCLEOTIDE SEQUENCE [LARGE SCALE GENOMIC DNA]</scope>
    <source>
        <strain evidence="10">AtM5-05</strain>
    </source>
</reference>
<dbReference type="InterPro" id="IPR035906">
    <property type="entry name" value="MetI-like_sf"/>
</dbReference>
<keyword evidence="4 7" id="KW-0812">Transmembrane</keyword>
<feature type="transmembrane region" description="Helical" evidence="7">
    <location>
        <begin position="290"/>
        <end position="310"/>
    </location>
</feature>
<evidence type="ECO:0000256" key="6">
    <source>
        <dbReference type="ARBA" id="ARBA00023136"/>
    </source>
</evidence>
<dbReference type="PROSITE" id="PS50928">
    <property type="entry name" value="ABC_TM1"/>
    <property type="match status" value="1"/>
</dbReference>
<dbReference type="InterPro" id="IPR000515">
    <property type="entry name" value="MetI-like"/>
</dbReference>
<name>A0ABT3KNH3_9BURK</name>
<dbReference type="PANTHER" id="PTHR43005:SF1">
    <property type="entry name" value="SPERMIDINE_PUTRESCINE TRANSPORT SYSTEM PERMEASE PROTEIN"/>
    <property type="match status" value="1"/>
</dbReference>
<dbReference type="RefSeq" id="WP_265280799.1">
    <property type="nucleotide sequence ID" value="NZ_QZCW01000001.1"/>
</dbReference>
<evidence type="ECO:0000256" key="2">
    <source>
        <dbReference type="ARBA" id="ARBA00022448"/>
    </source>
</evidence>
<feature type="transmembrane region" description="Helical" evidence="7">
    <location>
        <begin position="192"/>
        <end position="210"/>
    </location>
</feature>
<evidence type="ECO:0000259" key="8">
    <source>
        <dbReference type="PROSITE" id="PS50928"/>
    </source>
</evidence>
<proteinExistence type="inferred from homology"/>
<dbReference type="Gene3D" id="1.10.3720.10">
    <property type="entry name" value="MetI-like"/>
    <property type="match status" value="1"/>
</dbReference>
<dbReference type="Pfam" id="PF00528">
    <property type="entry name" value="BPD_transp_1"/>
    <property type="match status" value="1"/>
</dbReference>
<protein>
    <submittedName>
        <fullName evidence="9">Sugar ABC transporter permease</fullName>
    </submittedName>
</protein>
<evidence type="ECO:0000256" key="5">
    <source>
        <dbReference type="ARBA" id="ARBA00022989"/>
    </source>
</evidence>
<dbReference type="EMBL" id="QZCW01000001">
    <property type="protein sequence ID" value="MCW5319868.1"/>
    <property type="molecule type" value="Genomic_DNA"/>
</dbReference>
<evidence type="ECO:0000256" key="3">
    <source>
        <dbReference type="ARBA" id="ARBA00022475"/>
    </source>
</evidence>
<sequence length="317" mass="35314">MMLAKPIHPVQISTASRGAVAPANALQRRRPWPTRKELFPYALLVPSLLLICLVIAYPLLSAIGYSLSGGSLLKPGGFVGLKNFIDLFAAKDFYNSIEFSLVFAIGNVLGCYAIGLCLALIMNLDFPGRGACRVAFLLPWIVPGIVSIVCWRWMLADEHALVNQFLSLLGMDPIYFLSDERSAVFAVTMVKIWRSFPFMLLSLLAALQSIDRSLYEAAELDGASRWQDFRYVTMPQIKNLSVVLCMMMTIWSINDFETPFLLTQGGPAKATESMILLAYRYTFVRNNMGLGSAVSLVTLLFLMSLVILILHRQKERA</sequence>
<feature type="transmembrane region" description="Helical" evidence="7">
    <location>
        <begin position="101"/>
        <end position="122"/>
    </location>
</feature>
<evidence type="ECO:0000256" key="7">
    <source>
        <dbReference type="RuleBase" id="RU363032"/>
    </source>
</evidence>
<comment type="caution">
    <text evidence="9">The sequence shown here is derived from an EMBL/GenBank/DDBJ whole genome shotgun (WGS) entry which is preliminary data.</text>
</comment>
<comment type="subcellular location">
    <subcellularLocation>
        <location evidence="1 7">Cell membrane</location>
        <topology evidence="1 7">Multi-pass membrane protein</topology>
    </subcellularLocation>
</comment>
<keyword evidence="3" id="KW-1003">Cell membrane</keyword>
<feature type="transmembrane region" description="Helical" evidence="7">
    <location>
        <begin position="231"/>
        <end position="253"/>
    </location>
</feature>
<accession>A0ABT3KNH3</accession>
<keyword evidence="2 7" id="KW-0813">Transport</keyword>
<dbReference type="SUPFAM" id="SSF161098">
    <property type="entry name" value="MetI-like"/>
    <property type="match status" value="1"/>
</dbReference>
<keyword evidence="6 7" id="KW-0472">Membrane</keyword>
<evidence type="ECO:0000313" key="9">
    <source>
        <dbReference type="EMBL" id="MCW5319868.1"/>
    </source>
</evidence>
<dbReference type="Proteomes" id="UP001208935">
    <property type="component" value="Unassembled WGS sequence"/>
</dbReference>
<dbReference type="PANTHER" id="PTHR43005">
    <property type="entry name" value="BLR7065 PROTEIN"/>
    <property type="match status" value="1"/>
</dbReference>
<organism evidence="9 10">
    <name type="scientific">Verminephrobacter aporrectodeae subsp. tuberculatae</name>
    <dbReference type="NCBI Taxonomy" id="1110392"/>
    <lineage>
        <taxon>Bacteria</taxon>
        <taxon>Pseudomonadati</taxon>
        <taxon>Pseudomonadota</taxon>
        <taxon>Betaproteobacteria</taxon>
        <taxon>Burkholderiales</taxon>
        <taxon>Comamonadaceae</taxon>
        <taxon>Verminephrobacter</taxon>
    </lineage>
</organism>
<feature type="transmembrane region" description="Helical" evidence="7">
    <location>
        <begin position="38"/>
        <end position="60"/>
    </location>
</feature>
<keyword evidence="10" id="KW-1185">Reference proteome</keyword>
<gene>
    <name evidence="9" type="ORF">D5039_01375</name>
</gene>
<feature type="transmembrane region" description="Helical" evidence="7">
    <location>
        <begin position="134"/>
        <end position="154"/>
    </location>
</feature>
<comment type="similarity">
    <text evidence="7">Belongs to the binding-protein-dependent transport system permease family.</text>
</comment>
<dbReference type="CDD" id="cd06261">
    <property type="entry name" value="TM_PBP2"/>
    <property type="match status" value="1"/>
</dbReference>
<feature type="domain" description="ABC transmembrane type-1" evidence="8">
    <location>
        <begin position="97"/>
        <end position="311"/>
    </location>
</feature>
<evidence type="ECO:0000256" key="4">
    <source>
        <dbReference type="ARBA" id="ARBA00022692"/>
    </source>
</evidence>
<keyword evidence="5 7" id="KW-1133">Transmembrane helix</keyword>
<evidence type="ECO:0000256" key="1">
    <source>
        <dbReference type="ARBA" id="ARBA00004651"/>
    </source>
</evidence>